<evidence type="ECO:0000256" key="1">
    <source>
        <dbReference type="SAM" id="MobiDB-lite"/>
    </source>
</evidence>
<evidence type="ECO:0000313" key="5">
    <source>
        <dbReference type="EMBL" id="SET16210.1"/>
    </source>
</evidence>
<dbReference type="EMBL" id="FMZP01000004">
    <property type="protein sequence ID" value="SDC51707.1"/>
    <property type="molecule type" value="Genomic_DNA"/>
</dbReference>
<evidence type="ECO:0000259" key="3">
    <source>
        <dbReference type="PROSITE" id="PS50989"/>
    </source>
</evidence>
<reference evidence="6 7" key="2">
    <citation type="submission" date="2016-10" db="EMBL/GenBank/DDBJ databases">
        <authorList>
            <person name="Varghese N."/>
            <person name="Submissions S."/>
        </authorList>
    </citation>
    <scope>NUCLEOTIDE SEQUENCE [LARGE SCALE GENOMIC DNA]</scope>
    <source>
        <strain evidence="4 7">CDM_1</strain>
        <strain evidence="6">CDM_6</strain>
    </source>
</reference>
<feature type="region of interest" description="Disordered" evidence="1">
    <location>
        <begin position="308"/>
        <end position="328"/>
    </location>
</feature>
<accession>A0A1G6M8N4</accession>
<dbReference type="InterPro" id="IPR034733">
    <property type="entry name" value="AcCoA_carboxyl_beta"/>
</dbReference>
<evidence type="ECO:0000313" key="7">
    <source>
        <dbReference type="Proteomes" id="UP000324021"/>
    </source>
</evidence>
<dbReference type="Gene3D" id="3.90.226.10">
    <property type="entry name" value="2-enoyl-CoA Hydratase, Chain A, domain 1"/>
    <property type="match status" value="2"/>
</dbReference>
<dbReference type="GO" id="GO:1905202">
    <property type="term" value="C:methylcrotonoyl-CoA carboxylase complex"/>
    <property type="evidence" value="ECO:0007669"/>
    <property type="project" value="TreeGrafter"/>
</dbReference>
<dbReference type="OrthoDB" id="30579at2157"/>
<evidence type="ECO:0000313" key="6">
    <source>
        <dbReference type="Proteomes" id="UP000199320"/>
    </source>
</evidence>
<dbReference type="PROSITE" id="PS50989">
    <property type="entry name" value="COA_CT_CTER"/>
    <property type="match status" value="1"/>
</dbReference>
<dbReference type="InterPro" id="IPR011762">
    <property type="entry name" value="COA_CT_N"/>
</dbReference>
<reference evidence="5" key="1">
    <citation type="submission" date="2016-10" db="EMBL/GenBank/DDBJ databases">
        <authorList>
            <person name="de Groot N.N."/>
        </authorList>
    </citation>
    <scope>NUCLEOTIDE SEQUENCE [LARGE SCALE GENOMIC DNA]</scope>
    <source>
        <strain evidence="5">CDM_6</strain>
    </source>
</reference>
<evidence type="ECO:0000259" key="2">
    <source>
        <dbReference type="PROSITE" id="PS50980"/>
    </source>
</evidence>
<dbReference type="EMBL" id="FOIC01000004">
    <property type="protein sequence ID" value="SET16210.1"/>
    <property type="molecule type" value="Genomic_DNA"/>
</dbReference>
<feature type="domain" description="CoA carboxyltransferase C-terminal" evidence="3">
    <location>
        <begin position="329"/>
        <end position="569"/>
    </location>
</feature>
<proteinExistence type="predicted"/>
<dbReference type="Proteomes" id="UP000199320">
    <property type="component" value="Unassembled WGS sequence"/>
</dbReference>
<dbReference type="SUPFAM" id="SSF52096">
    <property type="entry name" value="ClpP/crotonase"/>
    <property type="match status" value="2"/>
</dbReference>
<dbReference type="AlphaFoldDB" id="A0A1G6M8N4"/>
<name>A0A1G6M8N4_9EURY</name>
<dbReference type="GO" id="GO:0004485">
    <property type="term" value="F:methylcrotonoyl-CoA carboxylase activity"/>
    <property type="evidence" value="ECO:0007669"/>
    <property type="project" value="TreeGrafter"/>
</dbReference>
<keyword evidence="4" id="KW-0808">Transferase</keyword>
<dbReference type="InterPro" id="IPR029045">
    <property type="entry name" value="ClpP/crotonase-like_dom_sf"/>
</dbReference>
<dbReference type="GO" id="GO:0006552">
    <property type="term" value="P:L-leucine catabolic process"/>
    <property type="evidence" value="ECO:0007669"/>
    <property type="project" value="TreeGrafter"/>
</dbReference>
<sequence length="576" mass="63228">MRIKISDDTTETEARAIAEAMASQYREDVTVVTDGGEEISSASYDGDAETTAEAEPEAQPAADLGPTEREELLLEEIEEILEGGPEKYKEQLPEEGKLFVRDRIDLWFGDDFLFEDGRFAEFDADDQLPADGLITGAAEFEGRDVHFMANDYTVKRGSMAAKGVEKFLRMQQRALKTGKPVLYLMDSSGGRIDQQTGFFANREGIGKYYYNHSMLSGRVPQICVLYGPCIAGAAYTPVFADFTVMVRDMSAMAIASPRMVEMVTGEQIDLQELGGPDVHAGYSGSADLVADDEEHARELVAKLMSYLPNNADEKPPQTDGQAPAASPEGIDAIVPQEPNKGYDMFDVIDRVVDAGSTLELRPEFGKEIITAFARIDGRPVGIVANQPAHRAGAIFPDAAEKAAQFIWTCDAYDVPLLYLCDTPGFMAGSQVEKDGILEQGKKMIYATSSATVPKQSVVVRKAYGAGIYAMSGPAYDPESVIGLPSGEIAIMGPEAAINAVYARKLAEIDDPDERERKEQELREEYREDIDIHRMASEVVIDEIVPPSSLREELTNRFAFYETVEKDLPDKKHGTIL</sequence>
<feature type="domain" description="CoA carboxyltransferase N-terminal" evidence="2">
    <location>
        <begin position="66"/>
        <end position="319"/>
    </location>
</feature>
<dbReference type="InterPro" id="IPR011763">
    <property type="entry name" value="COA_CT_C"/>
</dbReference>
<feature type="region of interest" description="Disordered" evidence="1">
    <location>
        <begin position="28"/>
        <end position="66"/>
    </location>
</feature>
<dbReference type="Pfam" id="PF01039">
    <property type="entry name" value="Carboxyl_trans"/>
    <property type="match status" value="1"/>
</dbReference>
<dbReference type="RefSeq" id="WP_092930914.1">
    <property type="nucleotide sequence ID" value="NZ_FMZP01000004.1"/>
</dbReference>
<dbReference type="Proteomes" id="UP000324021">
    <property type="component" value="Unassembled WGS sequence"/>
</dbReference>
<dbReference type="InterPro" id="IPR045190">
    <property type="entry name" value="MCCB/AccD1-like"/>
</dbReference>
<gene>
    <name evidence="5" type="ORF">SAMN04488694_10486</name>
    <name evidence="4" type="ORF">SAMN05192552_1004216</name>
</gene>
<dbReference type="STRING" id="392421.SAMN04488694_10486"/>
<dbReference type="GO" id="GO:0016740">
    <property type="term" value="F:transferase activity"/>
    <property type="evidence" value="ECO:0007669"/>
    <property type="project" value="UniProtKB-KW"/>
</dbReference>
<keyword evidence="6" id="KW-1185">Reference proteome</keyword>
<dbReference type="PROSITE" id="PS50980">
    <property type="entry name" value="COA_CT_NTER"/>
    <property type="match status" value="1"/>
</dbReference>
<dbReference type="PANTHER" id="PTHR22855:SF13">
    <property type="entry name" value="METHYLCROTONOYL-COA CARBOXYLASE BETA CHAIN, MITOCHONDRIAL"/>
    <property type="match status" value="1"/>
</dbReference>
<feature type="compositionally biased region" description="Acidic residues" evidence="1">
    <location>
        <begin position="46"/>
        <end position="56"/>
    </location>
</feature>
<dbReference type="PANTHER" id="PTHR22855">
    <property type="entry name" value="ACETYL, PROPIONYL, PYRUVATE, AND GLUTACONYL CARBOXYLASE-RELATED"/>
    <property type="match status" value="1"/>
</dbReference>
<evidence type="ECO:0000313" key="4">
    <source>
        <dbReference type="EMBL" id="SDC51707.1"/>
    </source>
</evidence>
<organism evidence="4 7">
    <name type="scientific">Natrinema hispanicum</name>
    <dbReference type="NCBI Taxonomy" id="392421"/>
    <lineage>
        <taxon>Archaea</taxon>
        <taxon>Methanobacteriati</taxon>
        <taxon>Methanobacteriota</taxon>
        <taxon>Stenosarchaea group</taxon>
        <taxon>Halobacteria</taxon>
        <taxon>Halobacteriales</taxon>
        <taxon>Natrialbaceae</taxon>
        <taxon>Natrinema</taxon>
    </lineage>
</organism>
<protein>
    <submittedName>
        <fullName evidence="4">Acetyl-CoA carboxylase, carboxyltransferase component</fullName>
    </submittedName>
</protein>